<dbReference type="Proteomes" id="UP000242525">
    <property type="component" value="Unassembled WGS sequence"/>
</dbReference>
<dbReference type="STRING" id="1173061.A0A0J9YHC6"/>
<dbReference type="PANTHER" id="PTHR19316">
    <property type="entry name" value="PROTEIN FOLDING REGULATOR"/>
    <property type="match status" value="1"/>
</dbReference>
<comment type="similarity">
    <text evidence="1">Belongs to the FES1 family.</text>
</comment>
<reference evidence="7" key="3">
    <citation type="submission" date="2020-01" db="EMBL/GenBank/DDBJ databases">
        <authorList>
            <person name="Perkins V."/>
            <person name="Lessard M.-H."/>
            <person name="Dugat-Bony E."/>
            <person name="Frenette M."/>
            <person name="Labrie S."/>
        </authorList>
    </citation>
    <scope>NUCLEOTIDE SEQUENCE</scope>
    <source>
        <strain evidence="7">LMA-70</strain>
    </source>
</reference>
<dbReference type="InterPro" id="IPR016024">
    <property type="entry name" value="ARM-type_fold"/>
</dbReference>
<protein>
    <recommendedName>
        <fullName evidence="3">Hsp70 nucleotide exchange factor FES1</fullName>
    </recommendedName>
    <alternativeName>
        <fullName evidence="2">Hsp70 nucleotide exchange factor fes1</fullName>
    </alternativeName>
</protein>
<dbReference type="InterPro" id="IPR013918">
    <property type="entry name" value="Nucleotide_exch_fac_Fes1"/>
</dbReference>
<comment type="caution">
    <text evidence="6">The sequence shown here is derived from an EMBL/GenBank/DDBJ whole genome shotgun (WGS) entry which is preliminary data.</text>
</comment>
<reference evidence="7" key="2">
    <citation type="journal article" date="2020" name="Front. Microbiol.">
        <title>Phenotypic and Genetic Characterization of the Cheese Ripening Yeast Geotrichum candidum.</title>
        <authorList>
            <person name="Perkins V."/>
            <person name="Vignola S."/>
            <person name="Lessard M.H."/>
            <person name="Plante P.L."/>
            <person name="Corbeil J."/>
            <person name="Dugat-Bony E."/>
            <person name="Frenette M."/>
            <person name="Labrie S."/>
        </authorList>
    </citation>
    <scope>NUCLEOTIDE SEQUENCE</scope>
    <source>
        <strain evidence="7">LMA-70</strain>
    </source>
</reference>
<evidence type="ECO:0000256" key="4">
    <source>
        <dbReference type="ARBA" id="ARBA00022737"/>
    </source>
</evidence>
<evidence type="ECO:0000256" key="1">
    <source>
        <dbReference type="ARBA" id="ARBA00011045"/>
    </source>
</evidence>
<reference evidence="6 8" key="1">
    <citation type="submission" date="2014-03" db="EMBL/GenBank/DDBJ databases">
        <authorList>
            <person name="Casaregola S."/>
        </authorList>
    </citation>
    <scope>NUCLEOTIDE SEQUENCE [LARGE SCALE GENOMIC DNA]</scope>
    <source>
        <strain evidence="6 8">CLIB 918</strain>
    </source>
</reference>
<dbReference type="EMBL" id="QQZK01000031">
    <property type="protein sequence ID" value="KAF5102186.1"/>
    <property type="molecule type" value="Genomic_DNA"/>
</dbReference>
<accession>A0A0J9YHC6</accession>
<evidence type="ECO:0000313" key="8">
    <source>
        <dbReference type="Proteomes" id="UP000242525"/>
    </source>
</evidence>
<organism evidence="6 8">
    <name type="scientific">Geotrichum candidum</name>
    <name type="common">Oospora lactis</name>
    <name type="synonym">Dipodascus geotrichum</name>
    <dbReference type="NCBI Taxonomy" id="1173061"/>
    <lineage>
        <taxon>Eukaryota</taxon>
        <taxon>Fungi</taxon>
        <taxon>Dikarya</taxon>
        <taxon>Ascomycota</taxon>
        <taxon>Saccharomycotina</taxon>
        <taxon>Dipodascomycetes</taxon>
        <taxon>Dipodascales</taxon>
        <taxon>Dipodascaceae</taxon>
        <taxon>Geotrichum</taxon>
    </lineage>
</organism>
<keyword evidence="4" id="KW-0677">Repeat</keyword>
<gene>
    <name evidence="6" type="ORF">BN980_GECA01s02380g</name>
    <name evidence="7" type="ORF">DV451_001907</name>
</gene>
<dbReference type="AlphaFoldDB" id="A0A0J9YHC6"/>
<dbReference type="GO" id="GO:0000774">
    <property type="term" value="F:adenyl-nucleotide exchange factor activity"/>
    <property type="evidence" value="ECO:0007669"/>
    <property type="project" value="TreeGrafter"/>
</dbReference>
<dbReference type="PANTHER" id="PTHR19316:SF18">
    <property type="entry name" value="HSP70-BINDING PROTEIN 1"/>
    <property type="match status" value="1"/>
</dbReference>
<dbReference type="Gene3D" id="1.25.10.10">
    <property type="entry name" value="Leucine-rich Repeat Variant"/>
    <property type="match status" value="1"/>
</dbReference>
<evidence type="ECO:0000313" key="7">
    <source>
        <dbReference type="EMBL" id="KAF5102186.1"/>
    </source>
</evidence>
<evidence type="ECO:0000313" key="6">
    <source>
        <dbReference type="EMBL" id="CDO51201.1"/>
    </source>
</evidence>
<evidence type="ECO:0000256" key="3">
    <source>
        <dbReference type="ARBA" id="ARBA00020719"/>
    </source>
</evidence>
<dbReference type="Pfam" id="PF08609">
    <property type="entry name" value="Fes1"/>
    <property type="match status" value="1"/>
</dbReference>
<proteinExistence type="inferred from homology"/>
<dbReference type="InterPro" id="IPR050693">
    <property type="entry name" value="Hsp70_NEF-Inhibitors"/>
</dbReference>
<sequence length="288" mass="32256">MDKLLKWSLNAANAPQGEQVDNPDPELLSQLFGGKDEVQQMKDNMTVILHPEAEKEDKMTALDNFEMLIENLDNANNIEPLGMWQHLIGLLDSHDDDIRRMACWIIGTAVQNNPPAQKHLLESRPLEVIPKLLAIFAEPTASSALQVKALYALTSELGHNEAAYDAFVLADGWTTIEHLLNNEKFSNDPKVRARTISLLRVLLTIEPVSTRHSAFRESANGTLVPTLVGPLHLDASAMPDIRERTLELIGILVEAGFEFTEEEKKQAKILIDQLRASGDIEKEEYLFF</sequence>
<dbReference type="SUPFAM" id="SSF48371">
    <property type="entry name" value="ARM repeat"/>
    <property type="match status" value="1"/>
</dbReference>
<dbReference type="OrthoDB" id="10250458at2759"/>
<feature type="domain" description="Nucleotide exchange factor Fes1" evidence="5">
    <location>
        <begin position="1"/>
        <end position="78"/>
    </location>
</feature>
<dbReference type="EMBL" id="CCBN010000001">
    <property type="protein sequence ID" value="CDO51201.1"/>
    <property type="molecule type" value="Genomic_DNA"/>
</dbReference>
<name>A0A0J9YHC6_GEOCN</name>
<dbReference type="InterPro" id="IPR011989">
    <property type="entry name" value="ARM-like"/>
</dbReference>
<keyword evidence="8" id="KW-1185">Reference proteome</keyword>
<dbReference type="Proteomes" id="UP000750522">
    <property type="component" value="Unassembled WGS sequence"/>
</dbReference>
<evidence type="ECO:0000259" key="5">
    <source>
        <dbReference type="Pfam" id="PF08609"/>
    </source>
</evidence>
<evidence type="ECO:0000256" key="2">
    <source>
        <dbReference type="ARBA" id="ARBA00015214"/>
    </source>
</evidence>
<dbReference type="GO" id="GO:0005783">
    <property type="term" value="C:endoplasmic reticulum"/>
    <property type="evidence" value="ECO:0007669"/>
    <property type="project" value="TreeGrafter"/>
</dbReference>